<dbReference type="AlphaFoldDB" id="A0A8S1KHN9"/>
<proteinExistence type="predicted"/>
<dbReference type="Proteomes" id="UP000692954">
    <property type="component" value="Unassembled WGS sequence"/>
</dbReference>
<name>A0A8S1KHN9_9CILI</name>
<organism evidence="1 2">
    <name type="scientific">Paramecium sonneborni</name>
    <dbReference type="NCBI Taxonomy" id="65129"/>
    <lineage>
        <taxon>Eukaryota</taxon>
        <taxon>Sar</taxon>
        <taxon>Alveolata</taxon>
        <taxon>Ciliophora</taxon>
        <taxon>Intramacronucleata</taxon>
        <taxon>Oligohymenophorea</taxon>
        <taxon>Peniculida</taxon>
        <taxon>Parameciidae</taxon>
        <taxon>Paramecium</taxon>
    </lineage>
</organism>
<dbReference type="EMBL" id="CAJJDN010000009">
    <property type="protein sequence ID" value="CAD8055030.1"/>
    <property type="molecule type" value="Genomic_DNA"/>
</dbReference>
<gene>
    <name evidence="1" type="ORF">PSON_ATCC_30995.1.T0090004</name>
</gene>
<protein>
    <submittedName>
        <fullName evidence="1">Uncharacterized protein</fullName>
    </submittedName>
</protein>
<reference evidence="1" key="1">
    <citation type="submission" date="2021-01" db="EMBL/GenBank/DDBJ databases">
        <authorList>
            <consortium name="Genoscope - CEA"/>
            <person name="William W."/>
        </authorList>
    </citation>
    <scope>NUCLEOTIDE SEQUENCE</scope>
</reference>
<keyword evidence="2" id="KW-1185">Reference proteome</keyword>
<evidence type="ECO:0000313" key="2">
    <source>
        <dbReference type="Proteomes" id="UP000692954"/>
    </source>
</evidence>
<evidence type="ECO:0000313" key="1">
    <source>
        <dbReference type="EMBL" id="CAD8055030.1"/>
    </source>
</evidence>
<accession>A0A8S1KHN9</accession>
<comment type="caution">
    <text evidence="1">The sequence shown here is derived from an EMBL/GenBank/DDBJ whole genome shotgun (WGS) entry which is preliminary data.</text>
</comment>
<sequence>MNLQMINSFPHNKLNLQQSQLIHKYELNKESFIYLINQ</sequence>